<sequence length="106" mass="11982">MKTSKTSLEYITNRYSGFFDTLAERADYQKVLEVVENAVNTAVSEKPLIIKLMTISDAEKTVNSFADVYKKLLPPTVVVNLAADLNWILEQARTTIIILWTEANNK</sequence>
<comment type="caution">
    <text evidence="1">The sequence shown here is derived from an EMBL/GenBank/DDBJ whole genome shotgun (WGS) entry which is preliminary data.</text>
</comment>
<evidence type="ECO:0000313" key="1">
    <source>
        <dbReference type="EMBL" id="HHR40610.1"/>
    </source>
</evidence>
<dbReference type="EMBL" id="DRXS01000119">
    <property type="protein sequence ID" value="HHR40610.1"/>
    <property type="molecule type" value="Genomic_DNA"/>
</dbReference>
<organism evidence="1">
    <name type="scientific">Caldiarchaeum subterraneum</name>
    <dbReference type="NCBI Taxonomy" id="311458"/>
    <lineage>
        <taxon>Archaea</taxon>
        <taxon>Nitrososphaerota</taxon>
        <taxon>Candidatus Caldarchaeales</taxon>
        <taxon>Candidatus Caldarchaeaceae</taxon>
        <taxon>Candidatus Caldarchaeum</taxon>
    </lineage>
</organism>
<accession>A0A7C5U426</accession>
<gene>
    <name evidence="1" type="ORF">ENM42_02150</name>
</gene>
<proteinExistence type="predicted"/>
<protein>
    <submittedName>
        <fullName evidence="1">Uncharacterized protein</fullName>
    </submittedName>
</protein>
<name>A0A7C5U426_CALS0</name>
<reference evidence="1" key="1">
    <citation type="journal article" date="2020" name="mSystems">
        <title>Genome- and Community-Level Interaction Insights into Carbon Utilization and Element Cycling Functions of Hydrothermarchaeota in Hydrothermal Sediment.</title>
        <authorList>
            <person name="Zhou Z."/>
            <person name="Liu Y."/>
            <person name="Xu W."/>
            <person name="Pan J."/>
            <person name="Luo Z.H."/>
            <person name="Li M."/>
        </authorList>
    </citation>
    <scope>NUCLEOTIDE SEQUENCE [LARGE SCALE GENOMIC DNA]</scope>
    <source>
        <strain evidence="1">SpSt-1084</strain>
    </source>
</reference>
<dbReference type="AlphaFoldDB" id="A0A7C5U426"/>